<reference evidence="2 3" key="1">
    <citation type="submission" date="2018-03" db="EMBL/GenBank/DDBJ databases">
        <title>Genomic Encyclopedia of Archaeal and Bacterial Type Strains, Phase II (KMG-II): from individual species to whole genera.</title>
        <authorList>
            <person name="Goeker M."/>
        </authorList>
    </citation>
    <scope>NUCLEOTIDE SEQUENCE [LARGE SCALE GENOMIC DNA]</scope>
    <source>
        <strain evidence="2 3">DSM 100346</strain>
    </source>
</reference>
<dbReference type="SUPFAM" id="SSF89796">
    <property type="entry name" value="CoA-transferase family III (CaiB/BaiF)"/>
    <property type="match status" value="1"/>
</dbReference>
<keyword evidence="1 2" id="KW-0808">Transferase</keyword>
<dbReference type="Gene3D" id="3.40.50.10540">
    <property type="entry name" value="Crotonobetainyl-coa:carnitine coa-transferase, domain 1"/>
    <property type="match status" value="1"/>
</dbReference>
<dbReference type="InterPro" id="IPR003673">
    <property type="entry name" value="CoA-Trfase_fam_III"/>
</dbReference>
<dbReference type="InterPro" id="IPR044855">
    <property type="entry name" value="CoA-Trfase_III_dom3_sf"/>
</dbReference>
<dbReference type="RefSeq" id="WP_170120681.1">
    <property type="nucleotide sequence ID" value="NZ_QGDT01000005.1"/>
</dbReference>
<dbReference type="AlphaFoldDB" id="A0A316AK94"/>
<evidence type="ECO:0000313" key="3">
    <source>
        <dbReference type="Proteomes" id="UP000245880"/>
    </source>
</evidence>
<dbReference type="Pfam" id="PF02515">
    <property type="entry name" value="CoA_transf_3"/>
    <property type="match status" value="1"/>
</dbReference>
<dbReference type="InterPro" id="IPR050483">
    <property type="entry name" value="CoA-transferase_III_domain"/>
</dbReference>
<accession>A0A316AK94</accession>
<gene>
    <name evidence="2" type="ORF">CLV98_105191</name>
</gene>
<dbReference type="PANTHER" id="PTHR48207:SF4">
    <property type="entry name" value="BLL6097 PROTEIN"/>
    <property type="match status" value="1"/>
</dbReference>
<keyword evidence="3" id="KW-1185">Reference proteome</keyword>
<name>A0A316AK94_9BACT</name>
<sequence length="381" mass="42310">MILPLEGVVVLEFAQFMAGPSAGLKLADLGARVIKIERPGAGESGRKIAIKNLFIGDDSLVFHTINRNKESIEANLKDEKDLAMIRKLLLRADILLHNFRPGVMEKIGLDYDSVKRLCPTMIYGEITGYGKEGPWTKKPGQDLLVQSVSGLAYLSGNRADAPTPMGIAVSDMLTGAHLVQGILAAMIQRGRTGQGAKVSVSLLESTLDFQFEGLTTYLNSGMQAPIRAEQGNANAFLGAPYGIYQTSDGYMAVAMVPLARLTEAMEVPLPAEYREPTTWFDQRDAIMRLLASYFIKNTSDHWVEIFDRQDLWCMPVLDYKELLEQEAYRVLRMDQEVVTKRGEVLKTTRCPIRIDGERLFSSKSAPEVGEDSAVIRREFDL</sequence>
<organism evidence="2 3">
    <name type="scientific">Dyadobacter jejuensis</name>
    <dbReference type="NCBI Taxonomy" id="1082580"/>
    <lineage>
        <taxon>Bacteria</taxon>
        <taxon>Pseudomonadati</taxon>
        <taxon>Bacteroidota</taxon>
        <taxon>Cytophagia</taxon>
        <taxon>Cytophagales</taxon>
        <taxon>Spirosomataceae</taxon>
        <taxon>Dyadobacter</taxon>
    </lineage>
</organism>
<dbReference type="InterPro" id="IPR023606">
    <property type="entry name" value="CoA-Trfase_III_dom_1_sf"/>
</dbReference>
<dbReference type="PANTHER" id="PTHR48207">
    <property type="entry name" value="SUCCINATE--HYDROXYMETHYLGLUTARATE COA-TRANSFERASE"/>
    <property type="match status" value="1"/>
</dbReference>
<comment type="caution">
    <text evidence="2">The sequence shown here is derived from an EMBL/GenBank/DDBJ whole genome shotgun (WGS) entry which is preliminary data.</text>
</comment>
<dbReference type="EMBL" id="QGDT01000005">
    <property type="protein sequence ID" value="PWJ58011.1"/>
    <property type="molecule type" value="Genomic_DNA"/>
</dbReference>
<evidence type="ECO:0000256" key="1">
    <source>
        <dbReference type="ARBA" id="ARBA00022679"/>
    </source>
</evidence>
<evidence type="ECO:0000313" key="2">
    <source>
        <dbReference type="EMBL" id="PWJ58011.1"/>
    </source>
</evidence>
<protein>
    <submittedName>
        <fullName evidence="2">Crotonobetainyl-CoA:carnitine CoA-transferase CaiB-like acyl-CoA transferase</fullName>
    </submittedName>
</protein>
<dbReference type="GO" id="GO:0008410">
    <property type="term" value="F:CoA-transferase activity"/>
    <property type="evidence" value="ECO:0007669"/>
    <property type="project" value="TreeGrafter"/>
</dbReference>
<dbReference type="Proteomes" id="UP000245880">
    <property type="component" value="Unassembled WGS sequence"/>
</dbReference>
<proteinExistence type="predicted"/>
<dbReference type="Gene3D" id="3.30.1540.10">
    <property type="entry name" value="formyl-coa transferase, domain 3"/>
    <property type="match status" value="1"/>
</dbReference>